<dbReference type="PhylomeDB" id="B3RWQ8"/>
<dbReference type="PANTHER" id="PTHR43544">
    <property type="entry name" value="SHORT-CHAIN DEHYDROGENASE/REDUCTASE"/>
    <property type="match status" value="1"/>
</dbReference>
<dbReference type="InParanoid" id="B3RWQ8"/>
<keyword evidence="3" id="KW-1185">Reference proteome</keyword>
<dbReference type="InterPro" id="IPR036291">
    <property type="entry name" value="NAD(P)-bd_dom_sf"/>
</dbReference>
<gene>
    <name evidence="2" type="ORF">TRIADDRAFT_37770</name>
</gene>
<dbReference type="OMA" id="GWENNPG"/>
<accession>B3RWQ8</accession>
<dbReference type="GO" id="GO:0016491">
    <property type="term" value="F:oxidoreductase activity"/>
    <property type="evidence" value="ECO:0000318"/>
    <property type="project" value="GO_Central"/>
</dbReference>
<organism evidence="2 3">
    <name type="scientific">Trichoplax adhaerens</name>
    <name type="common">Trichoplax reptans</name>
    <dbReference type="NCBI Taxonomy" id="10228"/>
    <lineage>
        <taxon>Eukaryota</taxon>
        <taxon>Metazoa</taxon>
        <taxon>Placozoa</taxon>
        <taxon>Uniplacotomia</taxon>
        <taxon>Trichoplacea</taxon>
        <taxon>Trichoplacidae</taxon>
        <taxon>Trichoplax</taxon>
    </lineage>
</organism>
<sequence>MAFQFKSVLITGANRGLGLEFVKQLAKASPSPKYIFATCRSPEGDTVKNLRELAASHSNVTIIKLDASDKQSIENSAAAVKEKLGDEGLDLIINNAGIGAPGKLLQVTNEDMIRVYQTNVIGPLNVVQAYHSLITKAGKKKGFAAVINMSSWLGSCEQTSTGGFYPYGVSKGAMNRMTRALSYDLIGDNVIAVSMNPGWVKTDLGSQNATLTTEESIKKMLKVIRSLDKNKNGTFCDYNGQIVPW</sequence>
<dbReference type="PRINTS" id="PR00081">
    <property type="entry name" value="GDHRDH"/>
</dbReference>
<dbReference type="EMBL" id="DS985245">
    <property type="protein sequence ID" value="EDV24739.1"/>
    <property type="molecule type" value="Genomic_DNA"/>
</dbReference>
<dbReference type="RefSeq" id="XP_002112629.1">
    <property type="nucleotide sequence ID" value="XM_002112593.1"/>
</dbReference>
<evidence type="ECO:0000256" key="1">
    <source>
        <dbReference type="RuleBase" id="RU000363"/>
    </source>
</evidence>
<comment type="similarity">
    <text evidence="1">Belongs to the short-chain dehydrogenases/reductases (SDR) family.</text>
</comment>
<protein>
    <submittedName>
        <fullName evidence="2">Uncharacterized protein</fullName>
    </submittedName>
</protein>
<dbReference type="Pfam" id="PF00106">
    <property type="entry name" value="adh_short"/>
    <property type="match status" value="1"/>
</dbReference>
<reference evidence="2 3" key="1">
    <citation type="journal article" date="2008" name="Nature">
        <title>The Trichoplax genome and the nature of placozoans.</title>
        <authorList>
            <person name="Srivastava M."/>
            <person name="Begovic E."/>
            <person name="Chapman J."/>
            <person name="Putnam N.H."/>
            <person name="Hellsten U."/>
            <person name="Kawashima T."/>
            <person name="Kuo A."/>
            <person name="Mitros T."/>
            <person name="Salamov A."/>
            <person name="Carpenter M.L."/>
            <person name="Signorovitch A.Y."/>
            <person name="Moreno M.A."/>
            <person name="Kamm K."/>
            <person name="Grimwood J."/>
            <person name="Schmutz J."/>
            <person name="Shapiro H."/>
            <person name="Grigoriev I.V."/>
            <person name="Buss L.W."/>
            <person name="Schierwater B."/>
            <person name="Dellaporta S.L."/>
            <person name="Rokhsar D.S."/>
        </authorList>
    </citation>
    <scope>NUCLEOTIDE SEQUENCE [LARGE SCALE GENOMIC DNA]</scope>
    <source>
        <strain evidence="2 3">Grell-BS-1999</strain>
    </source>
</reference>
<dbReference type="HOGENOM" id="CLU_010194_9_1_1"/>
<proteinExistence type="inferred from homology"/>
<dbReference type="GeneID" id="6754277"/>
<dbReference type="PRINTS" id="PR00080">
    <property type="entry name" value="SDRFAMILY"/>
</dbReference>
<dbReference type="AlphaFoldDB" id="B3RWQ8"/>
<dbReference type="CDD" id="cd05325">
    <property type="entry name" value="carb_red_sniffer_like_SDR_c"/>
    <property type="match status" value="1"/>
</dbReference>
<dbReference type="InterPro" id="IPR051468">
    <property type="entry name" value="Fungal_SecMetab_SDRs"/>
</dbReference>
<dbReference type="Gene3D" id="3.40.50.720">
    <property type="entry name" value="NAD(P)-binding Rossmann-like Domain"/>
    <property type="match status" value="1"/>
</dbReference>
<dbReference type="KEGG" id="tad:TRIADDRAFT_37770"/>
<dbReference type="GO" id="GO:0005737">
    <property type="term" value="C:cytoplasm"/>
    <property type="evidence" value="ECO:0000318"/>
    <property type="project" value="GO_Central"/>
</dbReference>
<name>B3RWQ8_TRIAD</name>
<dbReference type="CTD" id="6754277"/>
<evidence type="ECO:0000313" key="3">
    <source>
        <dbReference type="Proteomes" id="UP000009022"/>
    </source>
</evidence>
<evidence type="ECO:0000313" key="2">
    <source>
        <dbReference type="EMBL" id="EDV24739.1"/>
    </source>
</evidence>
<dbReference type="eggNOG" id="KOG1611">
    <property type="taxonomic scope" value="Eukaryota"/>
</dbReference>
<dbReference type="Proteomes" id="UP000009022">
    <property type="component" value="Unassembled WGS sequence"/>
</dbReference>
<dbReference type="SUPFAM" id="SSF51735">
    <property type="entry name" value="NAD(P)-binding Rossmann-fold domains"/>
    <property type="match status" value="1"/>
</dbReference>
<dbReference type="InterPro" id="IPR002347">
    <property type="entry name" value="SDR_fam"/>
</dbReference>
<dbReference type="OrthoDB" id="5296at2759"/>
<dbReference type="PANTHER" id="PTHR43544:SF33">
    <property type="entry name" value="C-FACTOR"/>
    <property type="match status" value="1"/>
</dbReference>